<dbReference type="KEGG" id="abp:AGABI1DRAFT95775"/>
<evidence type="ECO:0000313" key="2">
    <source>
        <dbReference type="EMBL" id="EKM74244.1"/>
    </source>
</evidence>
<dbReference type="AlphaFoldDB" id="K5VIT1"/>
<feature type="region of interest" description="Disordered" evidence="1">
    <location>
        <begin position="102"/>
        <end position="198"/>
    </location>
</feature>
<protein>
    <submittedName>
        <fullName evidence="2">Uncharacterized protein</fullName>
    </submittedName>
</protein>
<dbReference type="RefSeq" id="XP_007335117.1">
    <property type="nucleotide sequence ID" value="XM_007335055.1"/>
</dbReference>
<feature type="region of interest" description="Disordered" evidence="1">
    <location>
        <begin position="48"/>
        <end position="90"/>
    </location>
</feature>
<dbReference type="EMBL" id="JH971544">
    <property type="protein sequence ID" value="EKM74244.1"/>
    <property type="molecule type" value="Genomic_DNA"/>
</dbReference>
<evidence type="ECO:0000256" key="1">
    <source>
        <dbReference type="SAM" id="MobiDB-lite"/>
    </source>
</evidence>
<sequence length="229" mass="25719">MPSPFTLFEATPRCPLRDFWGSLIFVITIYDPNPKLLIGHLILRCPNPHRQQSSAKPLKPGRSKDRVKETNKEAARRKKRELEQEAEDARLEAEIKAHRASRALAEAEAAQATSEAKKCRVSSSKARPKTPEPSSEEEEEEVKPKCKGKAQAKVELSEPSSEEDEDDDKVDGTPEGDDYEAKGEVTPPSKKTIPRPKCVTTLEQILRLQTKDKSTWRAKNGLSNHDRGR</sequence>
<feature type="compositionally biased region" description="Acidic residues" evidence="1">
    <location>
        <begin position="160"/>
        <end position="178"/>
    </location>
</feature>
<feature type="compositionally biased region" description="Low complexity" evidence="1">
    <location>
        <begin position="102"/>
        <end position="114"/>
    </location>
</feature>
<dbReference type="InParanoid" id="K5VIT1"/>
<reference evidence="3" key="1">
    <citation type="journal article" date="2012" name="Proc. Natl. Acad. Sci. U.S.A.">
        <title>Genome sequence of the button mushroom Agaricus bisporus reveals mechanisms governing adaptation to a humic-rich ecological niche.</title>
        <authorList>
            <person name="Morin E."/>
            <person name="Kohler A."/>
            <person name="Baker A.R."/>
            <person name="Foulongne-Oriol M."/>
            <person name="Lombard V."/>
            <person name="Nagy L.G."/>
            <person name="Ohm R.A."/>
            <person name="Patyshakuliyeva A."/>
            <person name="Brun A."/>
            <person name="Aerts A.L."/>
            <person name="Bailey A.M."/>
            <person name="Billette C."/>
            <person name="Coutinho P.M."/>
            <person name="Deakin G."/>
            <person name="Doddapaneni H."/>
            <person name="Floudas D."/>
            <person name="Grimwood J."/>
            <person name="Hilden K."/>
            <person name="Kuees U."/>
            <person name="LaButti K.M."/>
            <person name="Lapidus A."/>
            <person name="Lindquist E.A."/>
            <person name="Lucas S.M."/>
            <person name="Murat C."/>
            <person name="Riley R.W."/>
            <person name="Salamov A.A."/>
            <person name="Schmutz J."/>
            <person name="Subramanian V."/>
            <person name="Woesten H.A.B."/>
            <person name="Xu J."/>
            <person name="Eastwood D.C."/>
            <person name="Foster G.D."/>
            <person name="Sonnenberg A.S."/>
            <person name="Cullen D."/>
            <person name="de Vries R.P."/>
            <person name="Lundell T."/>
            <person name="Hibbett D.S."/>
            <person name="Henrissat B."/>
            <person name="Burton K.S."/>
            <person name="Kerrigan R.W."/>
            <person name="Challen M.P."/>
            <person name="Grigoriev I.V."/>
            <person name="Martin F."/>
        </authorList>
    </citation>
    <scope>NUCLEOTIDE SEQUENCE [LARGE SCALE GENOMIC DNA]</scope>
    <source>
        <strain evidence="3">JB137-S8 / ATCC MYA-4627 / FGSC 10392</strain>
    </source>
</reference>
<evidence type="ECO:0000313" key="3">
    <source>
        <dbReference type="Proteomes" id="UP000008493"/>
    </source>
</evidence>
<feature type="compositionally biased region" description="Basic and acidic residues" evidence="1">
    <location>
        <begin position="62"/>
        <end position="90"/>
    </location>
</feature>
<keyword evidence="3" id="KW-1185">Reference proteome</keyword>
<name>K5VIT1_AGABU</name>
<dbReference type="Proteomes" id="UP000008493">
    <property type="component" value="Unassembled WGS sequence"/>
</dbReference>
<proteinExistence type="predicted"/>
<organism evidence="2 3">
    <name type="scientific">Agaricus bisporus var. burnettii (strain JB137-S8 / ATCC MYA-4627 / FGSC 10392)</name>
    <name type="common">White button mushroom</name>
    <dbReference type="NCBI Taxonomy" id="597362"/>
    <lineage>
        <taxon>Eukaryota</taxon>
        <taxon>Fungi</taxon>
        <taxon>Dikarya</taxon>
        <taxon>Basidiomycota</taxon>
        <taxon>Agaricomycotina</taxon>
        <taxon>Agaricomycetes</taxon>
        <taxon>Agaricomycetidae</taxon>
        <taxon>Agaricales</taxon>
        <taxon>Agaricineae</taxon>
        <taxon>Agaricaceae</taxon>
        <taxon>Agaricus</taxon>
    </lineage>
</organism>
<dbReference type="GeneID" id="18832724"/>
<gene>
    <name evidence="2" type="ORF">AGABI1DRAFT_95775</name>
</gene>
<feature type="region of interest" description="Disordered" evidence="1">
    <location>
        <begin position="210"/>
        <end position="229"/>
    </location>
</feature>
<dbReference type="HOGENOM" id="CLU_1209502_0_0_1"/>
<accession>K5VIT1</accession>